<feature type="non-terminal residue" evidence="2">
    <location>
        <position position="1"/>
    </location>
</feature>
<evidence type="ECO:0000256" key="1">
    <source>
        <dbReference type="SAM" id="MobiDB-lite"/>
    </source>
</evidence>
<accession>A0A834M7U4</accession>
<feature type="compositionally biased region" description="Basic and acidic residues" evidence="1">
    <location>
        <begin position="1"/>
        <end position="10"/>
    </location>
</feature>
<name>A0A834M7U4_RHYFE</name>
<organism evidence="2 3">
    <name type="scientific">Rhynchophorus ferrugineus</name>
    <name type="common">Red palm weevil</name>
    <name type="synonym">Curculio ferrugineus</name>
    <dbReference type="NCBI Taxonomy" id="354439"/>
    <lineage>
        <taxon>Eukaryota</taxon>
        <taxon>Metazoa</taxon>
        <taxon>Ecdysozoa</taxon>
        <taxon>Arthropoda</taxon>
        <taxon>Hexapoda</taxon>
        <taxon>Insecta</taxon>
        <taxon>Pterygota</taxon>
        <taxon>Neoptera</taxon>
        <taxon>Endopterygota</taxon>
        <taxon>Coleoptera</taxon>
        <taxon>Polyphaga</taxon>
        <taxon>Cucujiformia</taxon>
        <taxon>Curculionidae</taxon>
        <taxon>Dryophthorinae</taxon>
        <taxon>Rhynchophorus</taxon>
    </lineage>
</organism>
<comment type="caution">
    <text evidence="2">The sequence shown here is derived from an EMBL/GenBank/DDBJ whole genome shotgun (WGS) entry which is preliminary data.</text>
</comment>
<evidence type="ECO:0000313" key="3">
    <source>
        <dbReference type="Proteomes" id="UP000625711"/>
    </source>
</evidence>
<keyword evidence="3" id="KW-1185">Reference proteome</keyword>
<dbReference type="AlphaFoldDB" id="A0A834M7U4"/>
<dbReference type="EMBL" id="JAACXV010013267">
    <property type="protein sequence ID" value="KAF7273853.1"/>
    <property type="molecule type" value="Genomic_DNA"/>
</dbReference>
<evidence type="ECO:0000313" key="2">
    <source>
        <dbReference type="EMBL" id="KAF7273853.1"/>
    </source>
</evidence>
<protein>
    <submittedName>
        <fullName evidence="2">Uncharacterized protein</fullName>
    </submittedName>
</protein>
<proteinExistence type="predicted"/>
<gene>
    <name evidence="2" type="ORF">GWI33_013456</name>
</gene>
<reference evidence="2" key="1">
    <citation type="submission" date="2020-08" db="EMBL/GenBank/DDBJ databases">
        <title>Genome sequencing and assembly of the red palm weevil Rhynchophorus ferrugineus.</title>
        <authorList>
            <person name="Dias G.B."/>
            <person name="Bergman C.M."/>
            <person name="Manee M."/>
        </authorList>
    </citation>
    <scope>NUCLEOTIDE SEQUENCE</scope>
    <source>
        <strain evidence="2">AA-2017</strain>
        <tissue evidence="2">Whole larva</tissue>
    </source>
</reference>
<feature type="region of interest" description="Disordered" evidence="1">
    <location>
        <begin position="1"/>
        <end position="25"/>
    </location>
</feature>
<dbReference type="Proteomes" id="UP000625711">
    <property type="component" value="Unassembled WGS sequence"/>
</dbReference>
<sequence length="105" mass="11819">SEETRGDSDQLRPPPPTRPSEHKQPMPILFARRLLSDLYIFLSLSRSLDNPSFARLFSSSEINQTNGQDPSRDPTVNKPFVPNVANFIKDINGPGELIDNMIKNL</sequence>